<dbReference type="EMBL" id="LT558124">
    <property type="protein sequence ID" value="SAM82696.1"/>
    <property type="molecule type" value="Genomic_DNA"/>
</dbReference>
<organism evidence="1 2">
    <name type="scientific">Ustilago bromivora</name>
    <dbReference type="NCBI Taxonomy" id="307758"/>
    <lineage>
        <taxon>Eukaryota</taxon>
        <taxon>Fungi</taxon>
        <taxon>Dikarya</taxon>
        <taxon>Basidiomycota</taxon>
        <taxon>Ustilaginomycotina</taxon>
        <taxon>Ustilaginomycetes</taxon>
        <taxon>Ustilaginales</taxon>
        <taxon>Ustilaginaceae</taxon>
        <taxon>Ustilago</taxon>
    </lineage>
</organism>
<evidence type="ECO:0000313" key="1">
    <source>
        <dbReference type="EMBL" id="SAM82696.1"/>
    </source>
</evidence>
<name>A0A1K0H553_9BASI</name>
<sequence>MSDMPSSQSTRPTNNGAKKNFVWQAQDIECLVDTIYINKSYQHIILPSCHNKANKPANKLCKYTVHCDLCKSLSPARAVDPSHIKFKVHWLQETVTGMNRCLFSKSRAFGSENAYTSVLCESGTPAKGLAVWLPDFPIPDRNLPLGEESNIGRTVILTHKGVCDNAGMDGLCSSDAVLDTVDVTMIACKTLEVVLQVCNGMFDSYSDSREHVVEVSKVSTLVGGNVREWSNCDGRMAISAINPDELTFIKVQVRLLEDFAS</sequence>
<dbReference type="AlphaFoldDB" id="A0A1K0H553"/>
<reference evidence="2" key="1">
    <citation type="submission" date="2016-04" db="EMBL/GenBank/DDBJ databases">
        <authorList>
            <person name="Guldener U."/>
            <person name="Guldener U."/>
        </authorList>
    </citation>
    <scope>NUCLEOTIDE SEQUENCE [LARGE SCALE GENOMIC DNA]</scope>
    <source>
        <strain evidence="2">UB2112</strain>
    </source>
</reference>
<proteinExistence type="predicted"/>
<gene>
    <name evidence="1" type="ORF">UBRO_20692</name>
</gene>
<protein>
    <submittedName>
        <fullName evidence="1">Uncharacterized protein</fullName>
    </submittedName>
</protein>
<dbReference type="OrthoDB" id="3211402at2759"/>
<evidence type="ECO:0000313" key="2">
    <source>
        <dbReference type="Proteomes" id="UP000179920"/>
    </source>
</evidence>
<accession>A0A1K0H553</accession>
<dbReference type="Proteomes" id="UP000179920">
    <property type="component" value="Chromosome VIII"/>
</dbReference>